<dbReference type="KEGG" id="afj:AFERRID_00520"/>
<name>A0A2Z6IGC0_ACIFI</name>
<proteinExistence type="predicted"/>
<protein>
    <submittedName>
        <fullName evidence="2">Uncharacterized protein</fullName>
    </submittedName>
</protein>
<keyword evidence="3" id="KW-1185">Reference proteome</keyword>
<dbReference type="Gene3D" id="3.40.1360.10">
    <property type="match status" value="1"/>
</dbReference>
<organism evidence="2 3">
    <name type="scientific">Acidithiobacillus ferridurans</name>
    <dbReference type="NCBI Taxonomy" id="1232575"/>
    <lineage>
        <taxon>Bacteria</taxon>
        <taxon>Pseudomonadati</taxon>
        <taxon>Pseudomonadota</taxon>
        <taxon>Acidithiobacillia</taxon>
        <taxon>Acidithiobacillales</taxon>
        <taxon>Acidithiobacillaceae</taxon>
        <taxon>Acidithiobacillus</taxon>
    </lineage>
</organism>
<evidence type="ECO:0000313" key="3">
    <source>
        <dbReference type="Proteomes" id="UP000280188"/>
    </source>
</evidence>
<dbReference type="SUPFAM" id="SSF56731">
    <property type="entry name" value="DNA primase core"/>
    <property type="match status" value="1"/>
</dbReference>
<evidence type="ECO:0000313" key="2">
    <source>
        <dbReference type="EMBL" id="BBF63834.1"/>
    </source>
</evidence>
<sequence>MSTSINTEALTRIPLPAILADHGYGLQQTGPGRFLAESPDHAERLSISRLPDGKWLYRDQNHQNNKGTALHFMQAHGHPGFQIAANALTAYTQPERLAEAQSLLNDLDHRYRDAGREELQRFNADIPLNRLAEAHGWALDVKESTRAWEKYRSPSGDAIVINPAKNLYFHQQNKDHDKGGVIQFTQTHILNNGSLGDARKYLRNFARDSRPEWAMEAQQRTASVPLIPQIENRKGEWKALPYLTPKSLRYLTDQRGLDIKTIAAYGDRSMRTDIYRTPGGGELHNVAFANIAVDQDNKAIFSGWEKKGAGTEKSFSGFHGQRGITFFKHKDFHSRDARPPEDVGTCQKMVLCESSIDALSKAQMDGCRPGDVYVSTGGTPSAAAKKALAALIQKNQPQEVVLAFDNDVAGHGYARQMEEHLAEQSQMPGMSTFSIRTEFPDGVKDWNEALKPKAIEARPRAPKQSEPERIPGPGHVRGIAPSQDHSDQSAKSQAENVEAQNILANLQTNTPALDAKTERTIDRAFRSIEKNRGLER</sequence>
<reference evidence="2 3" key="1">
    <citation type="journal article" date="2018" name="Microbiol. Resour. Announc.">
        <title>Complete Genome Sequence of Acidithiobacillus ferridurans JCM 18981.</title>
        <authorList>
            <person name="Miyauchi T."/>
            <person name="Kouzuma A."/>
            <person name="Abe T."/>
            <person name="Watanabe K."/>
        </authorList>
    </citation>
    <scope>NUCLEOTIDE SEQUENCE [LARGE SCALE GENOMIC DNA]</scope>
    <source>
        <strain evidence="3">ATCC 33020 / DSM 29468 / JCM 18981 / 11Fe</strain>
    </source>
</reference>
<dbReference type="Proteomes" id="UP000280188">
    <property type="component" value="Chromosome"/>
</dbReference>
<feature type="region of interest" description="Disordered" evidence="1">
    <location>
        <begin position="453"/>
        <end position="536"/>
    </location>
</feature>
<dbReference type="EMBL" id="AP018795">
    <property type="protein sequence ID" value="BBF63834.1"/>
    <property type="molecule type" value="Genomic_DNA"/>
</dbReference>
<dbReference type="RefSeq" id="WP_126604110.1">
    <property type="nucleotide sequence ID" value="NZ_AP018795.1"/>
</dbReference>
<feature type="compositionally biased region" description="Polar residues" evidence="1">
    <location>
        <begin position="489"/>
        <end position="511"/>
    </location>
</feature>
<dbReference type="AlphaFoldDB" id="A0A2Z6IGC0"/>
<feature type="compositionally biased region" description="Basic and acidic residues" evidence="1">
    <location>
        <begin position="515"/>
        <end position="536"/>
    </location>
</feature>
<feature type="compositionally biased region" description="Basic and acidic residues" evidence="1">
    <location>
        <begin position="453"/>
        <end position="469"/>
    </location>
</feature>
<accession>A0A2Z6IGC0</accession>
<dbReference type="Pfam" id="PF13155">
    <property type="entry name" value="Toprim_2"/>
    <property type="match status" value="1"/>
</dbReference>
<gene>
    <name evidence="2" type="ORF">AFERRID_00520</name>
</gene>
<evidence type="ECO:0000256" key="1">
    <source>
        <dbReference type="SAM" id="MobiDB-lite"/>
    </source>
</evidence>